<dbReference type="InterPro" id="IPR051012">
    <property type="entry name" value="CellSynth/LPSAsmb/PSIAsmb"/>
</dbReference>
<dbReference type="SMART" id="SM00862">
    <property type="entry name" value="Trans_reg_C"/>
    <property type="match status" value="1"/>
</dbReference>
<keyword evidence="2" id="KW-0802">TPR repeat</keyword>
<comment type="caution">
    <text evidence="7">The sequence shown here is derived from an EMBL/GenBank/DDBJ whole genome shotgun (WGS) entry which is preliminary data.</text>
</comment>
<dbReference type="PANTHER" id="PTHR45586">
    <property type="entry name" value="TPR REPEAT-CONTAINING PROTEIN PA4667"/>
    <property type="match status" value="1"/>
</dbReference>
<keyword evidence="3 4" id="KW-0238">DNA-binding</keyword>
<dbReference type="CDD" id="cd00383">
    <property type="entry name" value="trans_reg_C"/>
    <property type="match status" value="1"/>
</dbReference>
<evidence type="ECO:0000256" key="4">
    <source>
        <dbReference type="PROSITE-ProRule" id="PRU01091"/>
    </source>
</evidence>
<evidence type="ECO:0000256" key="2">
    <source>
        <dbReference type="ARBA" id="ARBA00022803"/>
    </source>
</evidence>
<dbReference type="InterPro" id="IPR001867">
    <property type="entry name" value="OmpR/PhoB-type_DNA-bd"/>
</dbReference>
<evidence type="ECO:0000256" key="3">
    <source>
        <dbReference type="ARBA" id="ARBA00023125"/>
    </source>
</evidence>
<dbReference type="PROSITE" id="PS51755">
    <property type="entry name" value="OMPR_PHOB"/>
    <property type="match status" value="1"/>
</dbReference>
<dbReference type="Gene3D" id="1.10.10.10">
    <property type="entry name" value="Winged helix-like DNA-binding domain superfamily/Winged helix DNA-binding domain"/>
    <property type="match status" value="1"/>
</dbReference>
<reference evidence="7 8" key="1">
    <citation type="submission" date="2018-01" db="EMBL/GenBank/DDBJ databases">
        <title>Co-occurrence of chitin degradation, pigmentation and bioactivity in marine Pseudoalteromonas.</title>
        <authorList>
            <person name="Paulsen S."/>
            <person name="Gram L."/>
            <person name="Machado H."/>
        </authorList>
    </citation>
    <scope>NUCLEOTIDE SEQUENCE [LARGE SCALE GENOMIC DNA]</scope>
    <source>
        <strain evidence="7 8">S3898</strain>
    </source>
</reference>
<dbReference type="GO" id="GO:0006355">
    <property type="term" value="P:regulation of DNA-templated transcription"/>
    <property type="evidence" value="ECO:0007669"/>
    <property type="project" value="InterPro"/>
</dbReference>
<evidence type="ECO:0000313" key="8">
    <source>
        <dbReference type="Proteomes" id="UP000291338"/>
    </source>
</evidence>
<dbReference type="Proteomes" id="UP000291338">
    <property type="component" value="Unassembled WGS sequence"/>
</dbReference>
<gene>
    <name evidence="7" type="ORF">C1E23_13185</name>
</gene>
<evidence type="ECO:0000313" key="7">
    <source>
        <dbReference type="EMBL" id="RZQ52609.1"/>
    </source>
</evidence>
<feature type="DNA-binding region" description="OmpR/PhoB-type" evidence="4">
    <location>
        <begin position="1"/>
        <end position="101"/>
    </location>
</feature>
<proteinExistence type="predicted"/>
<sequence>MTIESTVPIAWKINHTSLSLHHKNGCITLDAKQYALLMLFQHNSKKNITKEQIFDSLWQDKIVSEDAIYVAINNLRKTLGDDPKHPCYIKTVSGVGYRWIGPEFKRHTRLGYKSTHLAIAVSFLFIGFGILLFKPSSEKQSIPSDLIEPFNHARFIIENQHDALPTAIEMLKDIVLIHPELTEPTLWLAKAYLSQPIAEQHSQFNQFDKAETLLKRVLVTQPDHQEANLQLAKLTFMTRLNVKEAEQYFINSLPHPEGHHLYGQYLLAVGRFEEAMAQIKQYQILLPDAYSSESVAWTYYMSQQYELALNELEKLYSYNSDSVFYHVCLGAIYTKLGNKLGAFNALVEVMKHRGYTANDITHLTELYKQSGIEAVYEWLLYQDTLRTDLGHYSGTMALARYATVLGKNELAIQYLKQAAQEGRYEVLWIASDPHYSTLWGLVEFKKLAAELNLIN</sequence>
<dbReference type="GO" id="GO:0003677">
    <property type="term" value="F:DNA binding"/>
    <property type="evidence" value="ECO:0007669"/>
    <property type="project" value="UniProtKB-UniRule"/>
</dbReference>
<dbReference type="GO" id="GO:0000160">
    <property type="term" value="P:phosphorelay signal transduction system"/>
    <property type="evidence" value="ECO:0007669"/>
    <property type="project" value="InterPro"/>
</dbReference>
<accession>A0A4Q7IM57</accession>
<keyword evidence="5" id="KW-0812">Transmembrane</keyword>
<dbReference type="Gene3D" id="1.25.40.10">
    <property type="entry name" value="Tetratricopeptide repeat domain"/>
    <property type="match status" value="2"/>
</dbReference>
<dbReference type="InterPro" id="IPR036388">
    <property type="entry name" value="WH-like_DNA-bd_sf"/>
</dbReference>
<feature type="domain" description="OmpR/PhoB-type" evidence="6">
    <location>
        <begin position="1"/>
        <end position="101"/>
    </location>
</feature>
<evidence type="ECO:0000259" key="6">
    <source>
        <dbReference type="PROSITE" id="PS51755"/>
    </source>
</evidence>
<organism evidence="7 8">
    <name type="scientific">Pseudoalteromonas phenolica</name>
    <dbReference type="NCBI Taxonomy" id="161398"/>
    <lineage>
        <taxon>Bacteria</taxon>
        <taxon>Pseudomonadati</taxon>
        <taxon>Pseudomonadota</taxon>
        <taxon>Gammaproteobacteria</taxon>
        <taxon>Alteromonadales</taxon>
        <taxon>Pseudoalteromonadaceae</taxon>
        <taxon>Pseudoalteromonas</taxon>
    </lineage>
</organism>
<dbReference type="RefSeq" id="WP_130256020.1">
    <property type="nucleotide sequence ID" value="NZ_PPSX01000047.1"/>
</dbReference>
<feature type="transmembrane region" description="Helical" evidence="5">
    <location>
        <begin position="115"/>
        <end position="133"/>
    </location>
</feature>
<protein>
    <recommendedName>
        <fullName evidence="6">OmpR/PhoB-type domain-containing protein</fullName>
    </recommendedName>
</protein>
<dbReference type="SUPFAM" id="SSF46894">
    <property type="entry name" value="C-terminal effector domain of the bipartite response regulators"/>
    <property type="match status" value="1"/>
</dbReference>
<keyword evidence="5" id="KW-1133">Transmembrane helix</keyword>
<dbReference type="AlphaFoldDB" id="A0A4Q7IM57"/>
<dbReference type="InterPro" id="IPR016032">
    <property type="entry name" value="Sig_transdc_resp-reg_C-effctor"/>
</dbReference>
<keyword evidence="1" id="KW-0677">Repeat</keyword>
<dbReference type="InterPro" id="IPR011990">
    <property type="entry name" value="TPR-like_helical_dom_sf"/>
</dbReference>
<name>A0A4Q7IM57_9GAMM</name>
<keyword evidence="5" id="KW-0472">Membrane</keyword>
<dbReference type="PANTHER" id="PTHR45586:SF1">
    <property type="entry name" value="LIPOPOLYSACCHARIDE ASSEMBLY PROTEIN B"/>
    <property type="match status" value="1"/>
</dbReference>
<evidence type="ECO:0000256" key="1">
    <source>
        <dbReference type="ARBA" id="ARBA00022737"/>
    </source>
</evidence>
<dbReference type="SUPFAM" id="SSF48452">
    <property type="entry name" value="TPR-like"/>
    <property type="match status" value="1"/>
</dbReference>
<dbReference type="EMBL" id="PPSX01000047">
    <property type="protein sequence ID" value="RZQ52609.1"/>
    <property type="molecule type" value="Genomic_DNA"/>
</dbReference>
<dbReference type="Pfam" id="PF00486">
    <property type="entry name" value="Trans_reg_C"/>
    <property type="match status" value="1"/>
</dbReference>
<evidence type="ECO:0000256" key="5">
    <source>
        <dbReference type="SAM" id="Phobius"/>
    </source>
</evidence>